<sequence length="57" mass="6337">MSDDLVHRQTAEKGKGSDGGRLTADRDRFLADRFNARNFQENAHWLAVPAGQQPGAR</sequence>
<name>A0ABU0PGM3_9MICC</name>
<protein>
    <submittedName>
        <fullName evidence="2">Uncharacterized protein</fullName>
    </submittedName>
</protein>
<keyword evidence="3" id="KW-1185">Reference proteome</keyword>
<reference evidence="2 3" key="1">
    <citation type="submission" date="2023-07" db="EMBL/GenBank/DDBJ databases">
        <title>Comparative genomics of wheat-associated soil bacteria to identify genetic determinants of phenazine resistance.</title>
        <authorList>
            <person name="Mouncey N."/>
        </authorList>
    </citation>
    <scope>NUCLEOTIDE SEQUENCE [LARGE SCALE GENOMIC DNA]</scope>
    <source>
        <strain evidence="2 3">W1I3</strain>
    </source>
</reference>
<organism evidence="2 3">
    <name type="scientific">Pseudarthrobacter siccitolerans</name>
    <dbReference type="NCBI Taxonomy" id="861266"/>
    <lineage>
        <taxon>Bacteria</taxon>
        <taxon>Bacillati</taxon>
        <taxon>Actinomycetota</taxon>
        <taxon>Actinomycetes</taxon>
        <taxon>Micrococcales</taxon>
        <taxon>Micrococcaceae</taxon>
        <taxon>Pseudarthrobacter</taxon>
    </lineage>
</organism>
<accession>A0ABU0PGM3</accession>
<comment type="caution">
    <text evidence="2">The sequence shown here is derived from an EMBL/GenBank/DDBJ whole genome shotgun (WGS) entry which is preliminary data.</text>
</comment>
<dbReference type="RefSeq" id="WP_306633503.1">
    <property type="nucleotide sequence ID" value="NZ_JAUSXB010000001.1"/>
</dbReference>
<gene>
    <name evidence="2" type="ORF">QFZ36_000393</name>
</gene>
<proteinExistence type="predicted"/>
<evidence type="ECO:0000313" key="3">
    <source>
        <dbReference type="Proteomes" id="UP001236806"/>
    </source>
</evidence>
<dbReference type="Proteomes" id="UP001236806">
    <property type="component" value="Unassembled WGS sequence"/>
</dbReference>
<dbReference type="EMBL" id="JAUSXB010000001">
    <property type="protein sequence ID" value="MDQ0672832.1"/>
    <property type="molecule type" value="Genomic_DNA"/>
</dbReference>
<feature type="region of interest" description="Disordered" evidence="1">
    <location>
        <begin position="1"/>
        <end position="24"/>
    </location>
</feature>
<evidence type="ECO:0000313" key="2">
    <source>
        <dbReference type="EMBL" id="MDQ0672832.1"/>
    </source>
</evidence>
<evidence type="ECO:0000256" key="1">
    <source>
        <dbReference type="SAM" id="MobiDB-lite"/>
    </source>
</evidence>